<accession>A0ACC3NX03</accession>
<organism evidence="1 2">
    <name type="scientific">Vermiconidia calcicola</name>
    <dbReference type="NCBI Taxonomy" id="1690605"/>
    <lineage>
        <taxon>Eukaryota</taxon>
        <taxon>Fungi</taxon>
        <taxon>Dikarya</taxon>
        <taxon>Ascomycota</taxon>
        <taxon>Pezizomycotina</taxon>
        <taxon>Dothideomycetes</taxon>
        <taxon>Dothideomycetidae</taxon>
        <taxon>Mycosphaerellales</taxon>
        <taxon>Extremaceae</taxon>
        <taxon>Vermiconidia</taxon>
    </lineage>
</organism>
<evidence type="ECO:0000313" key="1">
    <source>
        <dbReference type="EMBL" id="KAK3724757.1"/>
    </source>
</evidence>
<sequence length="478" mass="54935">MANFWDLPKDVRKKIYRLHLVREDPVTLEEHADATDFCDYSTSSHRRMPHICFVSHKAEKEAATVYYGENHFDLASAAASFGWQTYTRHMRLIRRLTCTWPKINAHDAFLAVARMKRLEELCIRVDEVSMVEDRLKDRHFRQDWKCSDPTPQQQLAILRHPGMTGLLTIQGVPHVEFIKSHNWRGDEVGGPIPGGILETQIKPKLMSPKAAKAHAIVESGSLIFLSLPAEIRNRIYGLVLEINGPVHPSRKAPSSATRGKTVQDKISHVLKSSLNLLAVNRQIHDEAVGIFYHANHLEFYYPAQLHAFLLSLSPLRQSFIRNIALHYYNNKSGGIDLIDLTLPLLKQLTGLRRFHLLFNKDLTNRLYSTRYLSASPYNVLKANPTTLPGVKFLFTLPGVTDIKLRDTALDSALEDIRERERKPDFTQNLKDRWYIKLERIFEHLNAALVDAQAGRVNRKLLDDDEWHLKEVFPHLNDD</sequence>
<reference evidence="1" key="1">
    <citation type="submission" date="2023-07" db="EMBL/GenBank/DDBJ databases">
        <title>Black Yeasts Isolated from many extreme environments.</title>
        <authorList>
            <person name="Coleine C."/>
            <person name="Stajich J.E."/>
            <person name="Selbmann L."/>
        </authorList>
    </citation>
    <scope>NUCLEOTIDE SEQUENCE</scope>
    <source>
        <strain evidence="1">CCFEE 5714</strain>
    </source>
</reference>
<protein>
    <submittedName>
        <fullName evidence="1">Uncharacterized protein</fullName>
    </submittedName>
</protein>
<comment type="caution">
    <text evidence="1">The sequence shown here is derived from an EMBL/GenBank/DDBJ whole genome shotgun (WGS) entry which is preliminary data.</text>
</comment>
<gene>
    <name evidence="1" type="ORF">LTR37_000805</name>
</gene>
<dbReference type="EMBL" id="JAUTXU010000004">
    <property type="protein sequence ID" value="KAK3724757.1"/>
    <property type="molecule type" value="Genomic_DNA"/>
</dbReference>
<name>A0ACC3NX03_9PEZI</name>
<proteinExistence type="predicted"/>
<evidence type="ECO:0000313" key="2">
    <source>
        <dbReference type="Proteomes" id="UP001281147"/>
    </source>
</evidence>
<dbReference type="Proteomes" id="UP001281147">
    <property type="component" value="Unassembled WGS sequence"/>
</dbReference>
<keyword evidence="2" id="KW-1185">Reference proteome</keyword>